<keyword evidence="1" id="KW-1133">Transmembrane helix</keyword>
<reference evidence="3" key="1">
    <citation type="submission" date="2017-01" db="EMBL/GenBank/DDBJ databases">
        <authorList>
            <person name="Varghese N."/>
            <person name="Submissions S."/>
        </authorList>
    </citation>
    <scope>NUCLEOTIDE SEQUENCE [LARGE SCALE GENOMIC DNA]</scope>
    <source>
        <strain evidence="3">DSM 24913</strain>
    </source>
</reference>
<evidence type="ECO:0000313" key="3">
    <source>
        <dbReference type="Proteomes" id="UP000185639"/>
    </source>
</evidence>
<proteinExistence type="predicted"/>
<evidence type="ECO:0000256" key="1">
    <source>
        <dbReference type="SAM" id="Phobius"/>
    </source>
</evidence>
<keyword evidence="3" id="KW-1185">Reference proteome</keyword>
<feature type="transmembrane region" description="Helical" evidence="1">
    <location>
        <begin position="6"/>
        <end position="26"/>
    </location>
</feature>
<accession>A0A1N7Q192</accession>
<dbReference type="AlphaFoldDB" id="A0A1N7Q192"/>
<organism evidence="2 3">
    <name type="scientific">Thalassolituus maritimus</name>
    <dbReference type="NCBI Taxonomy" id="484498"/>
    <lineage>
        <taxon>Bacteria</taxon>
        <taxon>Pseudomonadati</taxon>
        <taxon>Pseudomonadota</taxon>
        <taxon>Gammaproteobacteria</taxon>
        <taxon>Oceanospirillales</taxon>
        <taxon>Oceanospirillaceae</taxon>
        <taxon>Thalassolituus</taxon>
    </lineage>
</organism>
<protein>
    <recommendedName>
        <fullName evidence="4">Cation/multidrug efflux pump</fullName>
    </recommendedName>
</protein>
<gene>
    <name evidence="2" type="ORF">SAMN05421686_11290</name>
</gene>
<evidence type="ECO:0000313" key="2">
    <source>
        <dbReference type="EMBL" id="SIT16377.1"/>
    </source>
</evidence>
<keyword evidence="1" id="KW-0472">Membrane</keyword>
<dbReference type="EMBL" id="FTOH01000012">
    <property type="protein sequence ID" value="SIT16377.1"/>
    <property type="molecule type" value="Genomic_DNA"/>
</dbReference>
<sequence>MLQTSLTLISSGAILIAVVVALFLWAGKGWFRQWLRGTTGMILIAGAIWLGLVVWDLASYRSAIQERPLASVSIYEIEPQVFDLTLVDSEGEEERFVVKGDQWQLDVRMLVWTGPLLALGKEPLYRFDRLSGRYLSLEQERSAPRTVYGFGGSEGFDVWSWLRNYDLWLDADFGSAVYMPMENGAVFSVVRTTKGLVARPVNDVAESAIAGQW</sequence>
<feature type="transmembrane region" description="Helical" evidence="1">
    <location>
        <begin position="38"/>
        <end position="58"/>
    </location>
</feature>
<name>A0A1N7Q192_9GAMM</name>
<dbReference type="STRING" id="484498.SAMN05421686_11290"/>
<evidence type="ECO:0008006" key="4">
    <source>
        <dbReference type="Google" id="ProtNLM"/>
    </source>
</evidence>
<keyword evidence="1" id="KW-0812">Transmembrane</keyword>
<dbReference type="Proteomes" id="UP000185639">
    <property type="component" value="Unassembled WGS sequence"/>
</dbReference>
<dbReference type="RefSeq" id="WP_068443524.1">
    <property type="nucleotide sequence ID" value="NZ_CAJWBH010000005.1"/>
</dbReference>